<evidence type="ECO:0000313" key="3">
    <source>
        <dbReference type="Proteomes" id="UP000326837"/>
    </source>
</evidence>
<accession>A0A5K7X455</accession>
<feature type="region of interest" description="Disordered" evidence="1">
    <location>
        <begin position="113"/>
        <end position="133"/>
    </location>
</feature>
<evidence type="ECO:0000313" key="2">
    <source>
        <dbReference type="EMBL" id="BBO30582.1"/>
    </source>
</evidence>
<protein>
    <submittedName>
        <fullName evidence="2">Uncharacterized protein</fullName>
    </submittedName>
</protein>
<sequence>MSSQPSNFGPWSTALDNGTRMQLSAFWRQRMAGLARLPVGRRLSRRGASCGIIATLLLAATPLVELSSEAVAEEKPPAEQQADPKTDGQFVWRFSNGLEVELIGLAKNPSKDETWWRPDGAPLPDASLPQARYRSDDRGARELAFRWRNIGDNPDQTRLWHTLPPYGGAGGGVSEKEAEGSILEVTGVTFVSGRETATVTFTASVASTPWKKAFDTDGRNASSAGLMVDGKPLSAAFATAYETKTGIAITASYGIGSQAGRLVLFDASGKELLPTRTNGVGSTHFTQTTFEFDGVTPADVERFELQTQTRTMETVMFHNVSLEPGRATKVVIEPCKADSRGVETSYLPMEARVAIAGWGEKRIDRASLLGPITSGEEVVFLDPPSDEEVLKVFQKSPHIKRSTPRSEEDLARKVDRIEKRKLNEKVGPSRVYPMIGAGKKVQSTYLYTIHFQDGTQEEFAVDHHHLHAMLNENEEEKKTKAAPKSASDQSELR</sequence>
<reference evidence="3" key="1">
    <citation type="submission" date="2019-10" db="EMBL/GenBank/DDBJ databases">
        <title>Lacipirellula parvula gen. nov., sp. nov., representing a lineage of planctomycetes widespread in freshwater anoxic habitats, and description of the family Lacipirellulaceae.</title>
        <authorList>
            <person name="Dedysh S.N."/>
            <person name="Kulichevskaya I.S."/>
            <person name="Beletsky A.V."/>
            <person name="Rakitin A.L."/>
            <person name="Mardanov A.V."/>
            <person name="Ivanova A.A."/>
            <person name="Saltykova V.X."/>
            <person name="Rijpstra W.I.C."/>
            <person name="Sinninghe Damste J.S."/>
            <person name="Ravin N.V."/>
        </authorList>
    </citation>
    <scope>NUCLEOTIDE SEQUENCE [LARGE SCALE GENOMIC DNA]</scope>
    <source>
        <strain evidence="3">PX69</strain>
    </source>
</reference>
<organism evidence="2 3">
    <name type="scientific">Lacipirellula parvula</name>
    <dbReference type="NCBI Taxonomy" id="2650471"/>
    <lineage>
        <taxon>Bacteria</taxon>
        <taxon>Pseudomonadati</taxon>
        <taxon>Planctomycetota</taxon>
        <taxon>Planctomycetia</taxon>
        <taxon>Pirellulales</taxon>
        <taxon>Lacipirellulaceae</taxon>
        <taxon>Lacipirellula</taxon>
    </lineage>
</organism>
<name>A0A5K7X455_9BACT</name>
<evidence type="ECO:0000256" key="1">
    <source>
        <dbReference type="SAM" id="MobiDB-lite"/>
    </source>
</evidence>
<dbReference type="AlphaFoldDB" id="A0A5K7X455"/>
<proteinExistence type="predicted"/>
<dbReference type="EMBL" id="AP021861">
    <property type="protein sequence ID" value="BBO30582.1"/>
    <property type="molecule type" value="Genomic_DNA"/>
</dbReference>
<dbReference type="RefSeq" id="WP_152096906.1">
    <property type="nucleotide sequence ID" value="NZ_AP021861.1"/>
</dbReference>
<keyword evidence="3" id="KW-1185">Reference proteome</keyword>
<dbReference type="Proteomes" id="UP000326837">
    <property type="component" value="Chromosome"/>
</dbReference>
<gene>
    <name evidence="2" type="ORF">PLANPX_0194</name>
</gene>
<feature type="region of interest" description="Disordered" evidence="1">
    <location>
        <begin position="471"/>
        <end position="493"/>
    </location>
</feature>
<dbReference type="KEGG" id="lpav:PLANPX_0194"/>